<protein>
    <recommendedName>
        <fullName evidence="3">Conjugal transfer protein</fullName>
    </recommendedName>
</protein>
<dbReference type="Proteomes" id="UP000095705">
    <property type="component" value="Plasmid pACMP2"/>
</dbReference>
<evidence type="ECO:0000313" key="2">
    <source>
        <dbReference type="Proteomes" id="UP000095705"/>
    </source>
</evidence>
<dbReference type="InterPro" id="IPR035628">
    <property type="entry name" value="TcpC_C"/>
</dbReference>
<reference evidence="1 2" key="1">
    <citation type="submission" date="2016-08" db="EMBL/GenBank/DDBJ databases">
        <title>The complete genome of Streptomyces subrutilus 10-1-1.</title>
        <authorList>
            <person name="Chen X."/>
        </authorList>
    </citation>
    <scope>NUCLEOTIDE SEQUENCE [LARGE SCALE GENOMIC DNA]</scope>
    <source>
        <strain evidence="1 2">10-1-1</strain>
        <plasmid evidence="2">pacmp2</plasmid>
    </source>
</reference>
<dbReference type="EMBL" id="MEHK01000006">
    <property type="protein sequence ID" value="OEJ20885.1"/>
    <property type="molecule type" value="Genomic_DNA"/>
</dbReference>
<dbReference type="RefSeq" id="WP_069918034.1">
    <property type="nucleotide sequence ID" value="NZ_CM007204.1"/>
</dbReference>
<evidence type="ECO:0008006" key="3">
    <source>
        <dbReference type="Google" id="ProtNLM"/>
    </source>
</evidence>
<accession>A0A1E5NXD2</accession>
<gene>
    <name evidence="1" type="ORF">BGK67_35195</name>
</gene>
<name>A0A1E5NXD2_9ACTN</name>
<comment type="caution">
    <text evidence="1">The sequence shown here is derived from an EMBL/GenBank/DDBJ whole genome shotgun (WGS) entry which is preliminary data.</text>
</comment>
<dbReference type="Gene3D" id="3.10.450.540">
    <property type="match status" value="1"/>
</dbReference>
<sequence length="308" mass="32650">MEPPQTRKSTAPWTVEEERSGTKFMVKFGRVVLWSVVGLAAITGVRSWVSPDKAPQQAPVQVQQPEAYPVQDAQAVASRFAVSYLTFDEAAPQARATALARDLPKGRDAIAGWNSKGKQSVAQVIPGAVTDLGGKRARVHVEVLVNAPAEPAKDNLPAKPAEQKWVGLEVPVFQTSGRIVVTGQPGIVGVPTSGPTVTEQRLVTSDLKLSALTKPVIDGFFAEYGKGEVESVTAPGAVVAPLPTGMTLKSVQSWTVDQGSGGDRTGTAVVIWQFSGAELEMTYRVQLTRVASAAAERWQVADVRGGLS</sequence>
<dbReference type="InterPro" id="IPR024735">
    <property type="entry name" value="TcpC"/>
</dbReference>
<proteinExistence type="predicted"/>
<keyword evidence="1" id="KW-0614">Plasmid</keyword>
<organism evidence="1 2">
    <name type="scientific">Streptomyces subrutilus</name>
    <dbReference type="NCBI Taxonomy" id="36818"/>
    <lineage>
        <taxon>Bacteria</taxon>
        <taxon>Bacillati</taxon>
        <taxon>Actinomycetota</taxon>
        <taxon>Actinomycetes</taxon>
        <taxon>Kitasatosporales</taxon>
        <taxon>Streptomycetaceae</taxon>
        <taxon>Streptomyces</taxon>
    </lineage>
</organism>
<geneLocation type="plasmid" evidence="2">
    <name>pacmp2</name>
</geneLocation>
<keyword evidence="2" id="KW-1185">Reference proteome</keyword>
<dbReference type="Pfam" id="PF12642">
    <property type="entry name" value="TpcC"/>
    <property type="match status" value="1"/>
</dbReference>
<dbReference type="CDD" id="cd16386">
    <property type="entry name" value="TcpC_N"/>
    <property type="match status" value="1"/>
</dbReference>
<dbReference type="CDD" id="cd16428">
    <property type="entry name" value="TcpC_C"/>
    <property type="match status" value="1"/>
</dbReference>
<dbReference type="AlphaFoldDB" id="A0A1E5NXD2"/>
<evidence type="ECO:0000313" key="1">
    <source>
        <dbReference type="EMBL" id="OEJ20885.1"/>
    </source>
</evidence>